<proteinExistence type="inferred from homology"/>
<dbReference type="RefSeq" id="WP_003442192.1">
    <property type="nucleotide sequence ID" value="NZ_ANZB01000002.1"/>
</dbReference>
<evidence type="ECO:0000313" key="6">
    <source>
        <dbReference type="Proteomes" id="UP000030905"/>
    </source>
</evidence>
<evidence type="ECO:0000313" key="3">
    <source>
        <dbReference type="EMBL" id="AJA52113.1"/>
    </source>
</evidence>
<evidence type="ECO:0000256" key="1">
    <source>
        <dbReference type="ARBA" id="ARBA00006738"/>
    </source>
</evidence>
<dbReference type="KEGG" id="cpae:CPAST_c20550"/>
<dbReference type="SUPFAM" id="SSF52980">
    <property type="entry name" value="Restriction endonuclease-like"/>
    <property type="match status" value="1"/>
</dbReference>
<dbReference type="Gene3D" id="3.40.1350.10">
    <property type="match status" value="1"/>
</dbReference>
<evidence type="ECO:0000256" key="2">
    <source>
        <dbReference type="HAMAP-Rule" id="MF_00048"/>
    </source>
</evidence>
<dbReference type="Proteomes" id="UP000030905">
    <property type="component" value="Chromosome"/>
</dbReference>
<organism evidence="3 6">
    <name type="scientific">Clostridium pasteurianum DSM 525 = ATCC 6013</name>
    <dbReference type="NCBI Taxonomy" id="1262449"/>
    <lineage>
        <taxon>Bacteria</taxon>
        <taxon>Bacillati</taxon>
        <taxon>Bacillota</taxon>
        <taxon>Clostridia</taxon>
        <taxon>Eubacteriales</taxon>
        <taxon>Clostridiaceae</taxon>
        <taxon>Clostridium</taxon>
    </lineage>
</organism>
<dbReference type="InterPro" id="IPR011856">
    <property type="entry name" value="tRNA_endonuc-like_dom_sf"/>
</dbReference>
<comment type="similarity">
    <text evidence="1 2">Belongs to the UPF0102 family.</text>
</comment>
<dbReference type="eggNOG" id="COG0792">
    <property type="taxonomic scope" value="Bacteria"/>
</dbReference>
<dbReference type="PANTHER" id="PTHR34039">
    <property type="entry name" value="UPF0102 PROTEIN YRAN"/>
    <property type="match status" value="1"/>
</dbReference>
<reference evidence="4" key="2">
    <citation type="submission" date="2015-10" db="EMBL/GenBank/DDBJ databases">
        <title>Improved Draft Genome Sequence of Clostridium pasteurianum Strain ATCC 6013 (DSM 525) Using a Hybrid Next-Generation Sequencing Approach.</title>
        <authorList>
            <person name="Pyne M.E."/>
            <person name="Utturkar S.M."/>
            <person name="Brown S.D."/>
            <person name="Moo-Young M."/>
            <person name="Chung D.A."/>
            <person name="Chou P.C."/>
        </authorList>
    </citation>
    <scope>NUCLEOTIDE SEQUENCE</scope>
    <source>
        <strain evidence="4">ATCC 6013</strain>
    </source>
</reference>
<dbReference type="PANTHER" id="PTHR34039:SF1">
    <property type="entry name" value="UPF0102 PROTEIN YRAN"/>
    <property type="match status" value="1"/>
</dbReference>
<dbReference type="CDD" id="cd20736">
    <property type="entry name" value="PoNe_Nuclease"/>
    <property type="match status" value="1"/>
</dbReference>
<keyword evidence="6" id="KW-1185">Reference proteome</keyword>
<reference evidence="4 5" key="3">
    <citation type="journal article" name="Genome Announc.">
        <title>Improved Draft Genome Sequence of Clostridium pasteurianum Strain ATCC 6013 (DSM 525) Using a Hybrid Next-Generation Sequencing Approach.</title>
        <authorList>
            <person name="Pyne M.E."/>
            <person name="Utturkar S."/>
            <person name="Brown S.D."/>
            <person name="Moo-Young M."/>
            <person name="Chung D.A."/>
            <person name="Chou C.P."/>
        </authorList>
    </citation>
    <scope>NUCLEOTIDE SEQUENCE [LARGE SCALE GENOMIC DNA]</scope>
    <source>
        <strain evidence="4 5">ATCC 6013</strain>
    </source>
</reference>
<dbReference type="EMBL" id="CP009268">
    <property type="protein sequence ID" value="AJA52113.1"/>
    <property type="molecule type" value="Genomic_DNA"/>
</dbReference>
<dbReference type="InterPro" id="IPR003509">
    <property type="entry name" value="UPF0102_YraN-like"/>
</dbReference>
<protein>
    <recommendedName>
        <fullName evidence="2">UPF0102 protein CLPA_c20550</fullName>
    </recommendedName>
</protein>
<dbReference type="NCBIfam" id="NF009150">
    <property type="entry name" value="PRK12497.1-3"/>
    <property type="match status" value="1"/>
</dbReference>
<dbReference type="Proteomes" id="UP000028042">
    <property type="component" value="Unassembled WGS sequence"/>
</dbReference>
<dbReference type="KEGG" id="cpat:CLPA_c20550"/>
<dbReference type="GeneID" id="93074206"/>
<dbReference type="NCBIfam" id="TIGR00252">
    <property type="entry name" value="YraN family protein"/>
    <property type="match status" value="1"/>
</dbReference>
<evidence type="ECO:0000313" key="4">
    <source>
        <dbReference type="EMBL" id="KRU11877.1"/>
    </source>
</evidence>
<reference evidence="3 6" key="1">
    <citation type="journal article" date="2015" name="Genome Announc.">
        <title>Complete Genome Sequence of the Nitrogen-Fixing and Solvent-Producing Clostridium pasteurianum DSM 525.</title>
        <authorList>
            <person name="Poehlein A."/>
            <person name="Grosse-Honebrink A."/>
            <person name="Zhang Y."/>
            <person name="Minton N.P."/>
            <person name="Daniel R."/>
        </authorList>
    </citation>
    <scope>NUCLEOTIDE SEQUENCE [LARGE SCALE GENOMIC DNA]</scope>
    <source>
        <strain evidence="3">DSM 525</strain>
        <strain evidence="6">DSM 525 / ATCC 6013</strain>
    </source>
</reference>
<dbReference type="GO" id="GO:0003676">
    <property type="term" value="F:nucleic acid binding"/>
    <property type="evidence" value="ECO:0007669"/>
    <property type="project" value="InterPro"/>
</dbReference>
<dbReference type="Pfam" id="PF02021">
    <property type="entry name" value="UPF0102"/>
    <property type="match status" value="1"/>
</dbReference>
<dbReference type="PATRIC" id="fig|1262449.3.peg.940"/>
<evidence type="ECO:0000313" key="5">
    <source>
        <dbReference type="Proteomes" id="UP000028042"/>
    </source>
</evidence>
<sequence>MGRYNKEIGNYGENEAVQYLQDLNYEIIERNFKCKMGEIDIIAKYKETLCFIEVKTRYATNYGFPAEAVDRRKQFKIYKISELYIIKNKISDLNFRFDVIEVLLNSKNNRFSLRLIENAFQI</sequence>
<name>A0A0H3J9Z9_CLOPA</name>
<dbReference type="AlphaFoldDB" id="A0A0H3J9Z9"/>
<dbReference type="EMBL" id="JPGY02000001">
    <property type="protein sequence ID" value="KRU11877.1"/>
    <property type="molecule type" value="Genomic_DNA"/>
</dbReference>
<gene>
    <name evidence="3" type="ORF">CLPA_c20550</name>
    <name evidence="4" type="ORF">CP6013_01124</name>
</gene>
<accession>A0A0H3J9Z9</accession>
<dbReference type="InterPro" id="IPR011335">
    <property type="entry name" value="Restrct_endonuc-II-like"/>
</dbReference>
<dbReference type="HAMAP" id="MF_00048">
    <property type="entry name" value="UPF0102"/>
    <property type="match status" value="1"/>
</dbReference>